<name>A0A0A8Z2U4_ARUDO</name>
<organism evidence="1">
    <name type="scientific">Arundo donax</name>
    <name type="common">Giant reed</name>
    <name type="synonym">Donax arundinaceus</name>
    <dbReference type="NCBI Taxonomy" id="35708"/>
    <lineage>
        <taxon>Eukaryota</taxon>
        <taxon>Viridiplantae</taxon>
        <taxon>Streptophyta</taxon>
        <taxon>Embryophyta</taxon>
        <taxon>Tracheophyta</taxon>
        <taxon>Spermatophyta</taxon>
        <taxon>Magnoliopsida</taxon>
        <taxon>Liliopsida</taxon>
        <taxon>Poales</taxon>
        <taxon>Poaceae</taxon>
        <taxon>PACMAD clade</taxon>
        <taxon>Arundinoideae</taxon>
        <taxon>Arundineae</taxon>
        <taxon>Arundo</taxon>
    </lineage>
</organism>
<evidence type="ECO:0000313" key="1">
    <source>
        <dbReference type="EMBL" id="JAD33714.1"/>
    </source>
</evidence>
<protein>
    <submittedName>
        <fullName evidence="1">Uncharacterized protein</fullName>
    </submittedName>
</protein>
<dbReference type="EMBL" id="GBRH01264181">
    <property type="protein sequence ID" value="JAD33714.1"/>
    <property type="molecule type" value="Transcribed_RNA"/>
</dbReference>
<reference evidence="1" key="1">
    <citation type="submission" date="2014-09" db="EMBL/GenBank/DDBJ databases">
        <authorList>
            <person name="Magalhaes I.L.F."/>
            <person name="Oliveira U."/>
            <person name="Santos F.R."/>
            <person name="Vidigal T.H.D.A."/>
            <person name="Brescovit A.D."/>
            <person name="Santos A.J."/>
        </authorList>
    </citation>
    <scope>NUCLEOTIDE SEQUENCE</scope>
    <source>
        <tissue evidence="1">Shoot tissue taken approximately 20 cm above the soil surface</tissue>
    </source>
</reference>
<sequence>MVFLSGTLKHLHKQARDYLSADILQ</sequence>
<accession>A0A0A8Z2U4</accession>
<reference evidence="1" key="2">
    <citation type="journal article" date="2015" name="Data Brief">
        <title>Shoot transcriptome of the giant reed, Arundo donax.</title>
        <authorList>
            <person name="Barrero R.A."/>
            <person name="Guerrero F.D."/>
            <person name="Moolhuijzen P."/>
            <person name="Goolsby J.A."/>
            <person name="Tidwell J."/>
            <person name="Bellgard S.E."/>
            <person name="Bellgard M.I."/>
        </authorList>
    </citation>
    <scope>NUCLEOTIDE SEQUENCE</scope>
    <source>
        <tissue evidence="1">Shoot tissue taken approximately 20 cm above the soil surface</tissue>
    </source>
</reference>
<dbReference type="AlphaFoldDB" id="A0A0A8Z2U4"/>
<proteinExistence type="predicted"/>